<dbReference type="Gene3D" id="3.20.20.390">
    <property type="entry name" value="FMN-linked oxidoreductases"/>
    <property type="match status" value="1"/>
</dbReference>
<organism evidence="1">
    <name type="scientific">marine sediment metagenome</name>
    <dbReference type="NCBI Taxonomy" id="412755"/>
    <lineage>
        <taxon>unclassified sequences</taxon>
        <taxon>metagenomes</taxon>
        <taxon>ecological metagenomes</taxon>
    </lineage>
</organism>
<protein>
    <submittedName>
        <fullName evidence="1">Uncharacterized protein</fullName>
    </submittedName>
</protein>
<name>X1PXE0_9ZZZZ</name>
<comment type="caution">
    <text evidence="1">The sequence shown here is derived from an EMBL/GenBank/DDBJ whole genome shotgun (WGS) entry which is preliminary data.</text>
</comment>
<dbReference type="EMBL" id="BARV01038330">
    <property type="protein sequence ID" value="GAI47226.1"/>
    <property type="molecule type" value="Genomic_DNA"/>
</dbReference>
<sequence>MWVKGGPHIVKPIPGSRAKRIVARDERVISPSYTRTEPIVAKERARAGAEIIVTGTLVEQAKDRVKKIREMVKAIKSARGDRRIPST</sequence>
<gene>
    <name evidence="1" type="ORF">S06H3_59084</name>
</gene>
<accession>X1PXE0</accession>
<proteinExistence type="predicted"/>
<evidence type="ECO:0000313" key="1">
    <source>
        <dbReference type="EMBL" id="GAI47226.1"/>
    </source>
</evidence>
<dbReference type="AlphaFoldDB" id="X1PXE0"/>
<reference evidence="1" key="1">
    <citation type="journal article" date="2014" name="Front. Microbiol.">
        <title>High frequency of phylogenetically diverse reductive dehalogenase-homologous genes in deep subseafloor sedimentary metagenomes.</title>
        <authorList>
            <person name="Kawai M."/>
            <person name="Futagami T."/>
            <person name="Toyoda A."/>
            <person name="Takaki Y."/>
            <person name="Nishi S."/>
            <person name="Hori S."/>
            <person name="Arai W."/>
            <person name="Tsubouchi T."/>
            <person name="Morono Y."/>
            <person name="Uchiyama I."/>
            <person name="Ito T."/>
            <person name="Fujiyama A."/>
            <person name="Inagaki F."/>
            <person name="Takami H."/>
        </authorList>
    </citation>
    <scope>NUCLEOTIDE SEQUENCE</scope>
    <source>
        <strain evidence="1">Expedition CK06-06</strain>
    </source>
</reference>
<dbReference type="InterPro" id="IPR038597">
    <property type="entry name" value="GGGP/HepGP_synthase_sf"/>
</dbReference>